<proteinExistence type="predicted"/>
<evidence type="ECO:0000313" key="1">
    <source>
        <dbReference type="EMBL" id="KAK1404090.1"/>
    </source>
</evidence>
<dbReference type="InterPro" id="IPR011659">
    <property type="entry name" value="WD40"/>
</dbReference>
<dbReference type="Pfam" id="PF07676">
    <property type="entry name" value="PD40"/>
    <property type="match status" value="4"/>
</dbReference>
<reference evidence="1" key="1">
    <citation type="submission" date="2023-02" db="EMBL/GenBank/DDBJ databases">
        <title>Genome of toxic invasive species Heracleum sosnowskyi carries increased number of genes despite the absence of recent whole-genome duplications.</title>
        <authorList>
            <person name="Schelkunov M."/>
            <person name="Shtratnikova V."/>
            <person name="Makarenko M."/>
            <person name="Klepikova A."/>
            <person name="Omelchenko D."/>
            <person name="Novikova G."/>
            <person name="Obukhova E."/>
            <person name="Bogdanov V."/>
            <person name="Penin A."/>
            <person name="Logacheva M."/>
        </authorList>
    </citation>
    <scope>NUCLEOTIDE SEQUENCE</scope>
    <source>
        <strain evidence="1">Hsosn_3</strain>
        <tissue evidence="1">Leaf</tissue>
    </source>
</reference>
<dbReference type="InterPro" id="IPR011042">
    <property type="entry name" value="6-blade_b-propeller_TolB-like"/>
</dbReference>
<dbReference type="EMBL" id="JAUIZM010000001">
    <property type="protein sequence ID" value="KAK1404090.1"/>
    <property type="molecule type" value="Genomic_DNA"/>
</dbReference>
<dbReference type="PANTHER" id="PTHR32161">
    <property type="entry name" value="DPP6 N-TERMINAL DOMAIN-LIKE PROTEIN"/>
    <property type="match status" value="1"/>
</dbReference>
<evidence type="ECO:0000313" key="2">
    <source>
        <dbReference type="Proteomes" id="UP001237642"/>
    </source>
</evidence>
<reference evidence="1" key="2">
    <citation type="submission" date="2023-05" db="EMBL/GenBank/DDBJ databases">
        <authorList>
            <person name="Schelkunov M.I."/>
        </authorList>
    </citation>
    <scope>NUCLEOTIDE SEQUENCE</scope>
    <source>
        <strain evidence="1">Hsosn_3</strain>
        <tissue evidence="1">Leaf</tissue>
    </source>
</reference>
<keyword evidence="2" id="KW-1185">Reference proteome</keyword>
<comment type="caution">
    <text evidence="1">The sequence shown here is derived from an EMBL/GenBank/DDBJ whole genome shotgun (WGS) entry which is preliminary data.</text>
</comment>
<protein>
    <submittedName>
        <fullName evidence="1">Tol-Pal system beta propeller repeat-containing protein</fullName>
    </submittedName>
</protein>
<dbReference type="Proteomes" id="UP001237642">
    <property type="component" value="Unassembled WGS sequence"/>
</dbReference>
<gene>
    <name evidence="1" type="ORF">POM88_003695</name>
</gene>
<sequence length="725" mass="81997">MAEEERGSIAFFTTYRPPEPLNIFSSPFPCAGVELQMTDRVSYNFNGHFIPPQALKTILMRPKLVPQGIKDSDVDSGRVSGMVFVSERDNLETIQFAIHFNDQNPIETKVLSFADVYDRSDGVRMEDSPCIAGNYLVYVSTKQPSEKRRQPWTVVYKTNLETGQTDRLTPSFQADLSPSVSPSGKKIAIASFQKRSGWDGEIQDLRTDIFVMNVDKPYERQLVVDNAGWPTWGSEDVIFFHRKVGDHWGVFRFDITNNILTRVTPKYYNAMTPAAIDSTTVVVAIITSKTLAKFGVEREVCQYRHIVVYEIYDNNKRKRTSITQRTKPLADHFNPFVIMDGEEMRIGYHRANTCLLQSGEEIERQFQKIKSPLPDVGLFRLSGAFPTFSSDGKKVAFVDNEFKSVWVADEEGLRIVFETEGPNNIFSPVWNQNPEKDILYVCMGPSFSAKERLNIHLIPNASKARQHDLQLTKDFNNAFPSTNPEGTKLVFRSTRDFDQHEKRYKNLYIMEDAKCGDYRNGKITRLTDGPWVDTHCQWSPSGEWIVFSSTRDKPASAPETDNGLDAGYFAVYLVNPEHPDTVVRVLGSVSATDVIRPLAGHVNHPVFSPDGKSIVVVADLAAVSVDPISLPLVEHSVRPYGDIFSVEIDEDDIENNQDVEKFTRITHTRYENSTAGWTMFSTEDPNAAWNLQFSGEYTSACPYAPRDGSESWHMTGHLCIAKRCC</sequence>
<name>A0AAD8JGF5_9APIA</name>
<dbReference type="AlphaFoldDB" id="A0AAD8JGF5"/>
<dbReference type="Gene3D" id="2.120.10.30">
    <property type="entry name" value="TolB, C-terminal domain"/>
    <property type="match status" value="2"/>
</dbReference>
<dbReference type="PANTHER" id="PTHR32161:SF21">
    <property type="entry name" value="OS03G0314500 PROTEIN"/>
    <property type="match status" value="1"/>
</dbReference>
<dbReference type="SUPFAM" id="SSF82171">
    <property type="entry name" value="DPP6 N-terminal domain-like"/>
    <property type="match status" value="1"/>
</dbReference>
<organism evidence="1 2">
    <name type="scientific">Heracleum sosnowskyi</name>
    <dbReference type="NCBI Taxonomy" id="360622"/>
    <lineage>
        <taxon>Eukaryota</taxon>
        <taxon>Viridiplantae</taxon>
        <taxon>Streptophyta</taxon>
        <taxon>Embryophyta</taxon>
        <taxon>Tracheophyta</taxon>
        <taxon>Spermatophyta</taxon>
        <taxon>Magnoliopsida</taxon>
        <taxon>eudicotyledons</taxon>
        <taxon>Gunneridae</taxon>
        <taxon>Pentapetalae</taxon>
        <taxon>asterids</taxon>
        <taxon>campanulids</taxon>
        <taxon>Apiales</taxon>
        <taxon>Apiaceae</taxon>
        <taxon>Apioideae</taxon>
        <taxon>apioid superclade</taxon>
        <taxon>Tordylieae</taxon>
        <taxon>Tordyliinae</taxon>
        <taxon>Heracleum</taxon>
    </lineage>
</organism>
<accession>A0AAD8JGF5</accession>